<reference evidence="2" key="2">
    <citation type="submission" date="2015-01" db="EMBL/GenBank/DDBJ databases">
        <title>Evolutionary Origins and Diversification of the Mycorrhizal Mutualists.</title>
        <authorList>
            <consortium name="DOE Joint Genome Institute"/>
            <consortium name="Mycorrhizal Genomics Consortium"/>
            <person name="Kohler A."/>
            <person name="Kuo A."/>
            <person name="Nagy L.G."/>
            <person name="Floudas D."/>
            <person name="Copeland A."/>
            <person name="Barry K.W."/>
            <person name="Cichocki N."/>
            <person name="Veneault-Fourrey C."/>
            <person name="LaButti K."/>
            <person name="Lindquist E.A."/>
            <person name="Lipzen A."/>
            <person name="Lundell T."/>
            <person name="Morin E."/>
            <person name="Murat C."/>
            <person name="Riley R."/>
            <person name="Ohm R."/>
            <person name="Sun H."/>
            <person name="Tunlid A."/>
            <person name="Henrissat B."/>
            <person name="Grigoriev I.V."/>
            <person name="Hibbett D.S."/>
            <person name="Martin F."/>
        </authorList>
    </citation>
    <scope>NUCLEOTIDE SEQUENCE [LARGE SCALE GENOMIC DNA]</scope>
    <source>
        <strain evidence="2">Foug A</strain>
    </source>
</reference>
<dbReference type="EMBL" id="KN822021">
    <property type="protein sequence ID" value="KIM65637.1"/>
    <property type="molecule type" value="Genomic_DNA"/>
</dbReference>
<dbReference type="InParanoid" id="A0A0C3AL33"/>
<evidence type="ECO:0000313" key="1">
    <source>
        <dbReference type="EMBL" id="KIM65637.1"/>
    </source>
</evidence>
<proteinExistence type="predicted"/>
<sequence length="286" mass="31999">MATKDLQLYVPIFDGTNFDAWKDGLDAFTMAMKCHCPVSEDPPVLNATGTNQAEVDKFNELDQQVKGIIQLCIGASYKSHMKDTAKLSIKELKDIFGTPGHIGALVELHLLFQHRIKPNANPVHEVNNLIECSNCLAAAGYVLAPQLITMAILMALLPDWEQLVSTICSTVEDANFTITKITVQIQREYQRRQAGKGKSTIPLDHPQQQRSQRTTVFEDQHPSLLNRLTNVKPAHQSSFIPCSNPPKQNSGGQCNQYPRCIFQGCCRNHYPGKYCSVGHQKVYYNQ</sequence>
<dbReference type="AlphaFoldDB" id="A0A0C3AL33"/>
<dbReference type="Pfam" id="PF14223">
    <property type="entry name" value="Retrotran_gag_2"/>
    <property type="match status" value="1"/>
</dbReference>
<dbReference type="HOGENOM" id="CLU_973738_0_0_1"/>
<protein>
    <submittedName>
        <fullName evidence="1">Uncharacterized protein</fullName>
    </submittedName>
</protein>
<organism evidence="1 2">
    <name type="scientific">Scleroderma citrinum Foug A</name>
    <dbReference type="NCBI Taxonomy" id="1036808"/>
    <lineage>
        <taxon>Eukaryota</taxon>
        <taxon>Fungi</taxon>
        <taxon>Dikarya</taxon>
        <taxon>Basidiomycota</taxon>
        <taxon>Agaricomycotina</taxon>
        <taxon>Agaricomycetes</taxon>
        <taxon>Agaricomycetidae</taxon>
        <taxon>Boletales</taxon>
        <taxon>Sclerodermatineae</taxon>
        <taxon>Sclerodermataceae</taxon>
        <taxon>Scleroderma</taxon>
    </lineage>
</organism>
<dbReference type="Proteomes" id="UP000053989">
    <property type="component" value="Unassembled WGS sequence"/>
</dbReference>
<evidence type="ECO:0000313" key="2">
    <source>
        <dbReference type="Proteomes" id="UP000053989"/>
    </source>
</evidence>
<keyword evidence="2" id="KW-1185">Reference proteome</keyword>
<name>A0A0C3AL33_9AGAM</name>
<accession>A0A0C3AL33</accession>
<gene>
    <name evidence="1" type="ORF">SCLCIDRAFT_22534</name>
</gene>
<reference evidence="1 2" key="1">
    <citation type="submission" date="2014-04" db="EMBL/GenBank/DDBJ databases">
        <authorList>
            <consortium name="DOE Joint Genome Institute"/>
            <person name="Kuo A."/>
            <person name="Kohler A."/>
            <person name="Nagy L.G."/>
            <person name="Floudas D."/>
            <person name="Copeland A."/>
            <person name="Barry K.W."/>
            <person name="Cichocki N."/>
            <person name="Veneault-Fourrey C."/>
            <person name="LaButti K."/>
            <person name="Lindquist E.A."/>
            <person name="Lipzen A."/>
            <person name="Lundell T."/>
            <person name="Morin E."/>
            <person name="Murat C."/>
            <person name="Sun H."/>
            <person name="Tunlid A."/>
            <person name="Henrissat B."/>
            <person name="Grigoriev I.V."/>
            <person name="Hibbett D.S."/>
            <person name="Martin F."/>
            <person name="Nordberg H.P."/>
            <person name="Cantor M.N."/>
            <person name="Hua S.X."/>
        </authorList>
    </citation>
    <scope>NUCLEOTIDE SEQUENCE [LARGE SCALE GENOMIC DNA]</scope>
    <source>
        <strain evidence="1 2">Foug A</strain>
    </source>
</reference>